<reference evidence="2" key="1">
    <citation type="journal article" date="2014" name="Front. Microbiol.">
        <title>High frequency of phylogenetically diverse reductive dehalogenase-homologous genes in deep subseafloor sedimentary metagenomes.</title>
        <authorList>
            <person name="Kawai M."/>
            <person name="Futagami T."/>
            <person name="Toyoda A."/>
            <person name="Takaki Y."/>
            <person name="Nishi S."/>
            <person name="Hori S."/>
            <person name="Arai W."/>
            <person name="Tsubouchi T."/>
            <person name="Morono Y."/>
            <person name="Uchiyama I."/>
            <person name="Ito T."/>
            <person name="Fujiyama A."/>
            <person name="Inagaki F."/>
            <person name="Takami H."/>
        </authorList>
    </citation>
    <scope>NUCLEOTIDE SEQUENCE</scope>
    <source>
        <strain evidence="2">Expedition CK06-06</strain>
    </source>
</reference>
<sequence length="129" mass="14344">MKAVILVGGLGTRLRASLTDKPKSMAPILGKPFLGYQIEQLKKYGIKDIVLCVAYLADQIKDYFKDGVEFNVNIQYASEKKLLGTGGALKNAEPYLDKGTFLALNGDSYLKINLSDFFQYHKKKNSSET</sequence>
<name>X1I6J2_9ZZZZ</name>
<dbReference type="SUPFAM" id="SSF53448">
    <property type="entry name" value="Nucleotide-diphospho-sugar transferases"/>
    <property type="match status" value="1"/>
</dbReference>
<proteinExistence type="predicted"/>
<dbReference type="EMBL" id="BARU01041693">
    <property type="protein sequence ID" value="GAH77332.1"/>
    <property type="molecule type" value="Genomic_DNA"/>
</dbReference>
<dbReference type="Gene3D" id="3.90.550.10">
    <property type="entry name" value="Spore Coat Polysaccharide Biosynthesis Protein SpsA, Chain A"/>
    <property type="match status" value="1"/>
</dbReference>
<feature type="non-terminal residue" evidence="2">
    <location>
        <position position="129"/>
    </location>
</feature>
<gene>
    <name evidence="2" type="ORF">S03H2_64220</name>
</gene>
<comment type="caution">
    <text evidence="2">The sequence shown here is derived from an EMBL/GenBank/DDBJ whole genome shotgun (WGS) entry which is preliminary data.</text>
</comment>
<evidence type="ECO:0000259" key="1">
    <source>
        <dbReference type="Pfam" id="PF00483"/>
    </source>
</evidence>
<dbReference type="InterPro" id="IPR029044">
    <property type="entry name" value="Nucleotide-diphossugar_trans"/>
</dbReference>
<dbReference type="AlphaFoldDB" id="X1I6J2"/>
<dbReference type="InterPro" id="IPR050486">
    <property type="entry name" value="Mannose-1P_guanyltransferase"/>
</dbReference>
<dbReference type="InterPro" id="IPR005835">
    <property type="entry name" value="NTP_transferase_dom"/>
</dbReference>
<protein>
    <recommendedName>
        <fullName evidence="1">Nucleotidyl transferase domain-containing protein</fullName>
    </recommendedName>
</protein>
<dbReference type="PANTHER" id="PTHR22572">
    <property type="entry name" value="SUGAR-1-PHOSPHATE GUANYL TRANSFERASE"/>
    <property type="match status" value="1"/>
</dbReference>
<accession>X1I6J2</accession>
<feature type="domain" description="Nucleotidyl transferase" evidence="1">
    <location>
        <begin position="2"/>
        <end position="126"/>
    </location>
</feature>
<dbReference type="Pfam" id="PF00483">
    <property type="entry name" value="NTP_transferase"/>
    <property type="match status" value="1"/>
</dbReference>
<evidence type="ECO:0000313" key="2">
    <source>
        <dbReference type="EMBL" id="GAH77332.1"/>
    </source>
</evidence>
<organism evidence="2">
    <name type="scientific">marine sediment metagenome</name>
    <dbReference type="NCBI Taxonomy" id="412755"/>
    <lineage>
        <taxon>unclassified sequences</taxon>
        <taxon>metagenomes</taxon>
        <taxon>ecological metagenomes</taxon>
    </lineage>
</organism>